<keyword evidence="3" id="KW-1185">Reference proteome</keyword>
<dbReference type="Gramene" id="KQK06703">
    <property type="protein sequence ID" value="KQK06703"/>
    <property type="gene ID" value="BRADI_2g27912v3"/>
</dbReference>
<dbReference type="OrthoDB" id="690751at2759"/>
<protein>
    <recommendedName>
        <fullName evidence="4">Reverse transcriptase zinc-binding domain-containing protein</fullName>
    </recommendedName>
</protein>
<evidence type="ECO:0008006" key="4">
    <source>
        <dbReference type="Google" id="ProtNLM"/>
    </source>
</evidence>
<dbReference type="AlphaFoldDB" id="A0A0Q3G5S4"/>
<reference evidence="2" key="3">
    <citation type="submission" date="2018-08" db="UniProtKB">
        <authorList>
            <consortium name="EnsemblPlants"/>
        </authorList>
    </citation>
    <scope>IDENTIFICATION</scope>
    <source>
        <strain evidence="2">cv. Bd21</strain>
    </source>
</reference>
<evidence type="ECO:0000313" key="2">
    <source>
        <dbReference type="EnsemblPlants" id="KQK06703"/>
    </source>
</evidence>
<dbReference type="FunCoup" id="A0A0Q3G5S4">
    <property type="interactions" value="237"/>
</dbReference>
<reference evidence="1 2" key="1">
    <citation type="journal article" date="2010" name="Nature">
        <title>Genome sequencing and analysis of the model grass Brachypodium distachyon.</title>
        <authorList>
            <consortium name="International Brachypodium Initiative"/>
        </authorList>
    </citation>
    <scope>NUCLEOTIDE SEQUENCE [LARGE SCALE GENOMIC DNA]</scope>
    <source>
        <strain evidence="1 2">Bd21</strain>
    </source>
</reference>
<evidence type="ECO:0000313" key="3">
    <source>
        <dbReference type="Proteomes" id="UP000008810"/>
    </source>
</evidence>
<gene>
    <name evidence="1" type="ORF">BRADI_2g27912v3</name>
</gene>
<organism evidence="1">
    <name type="scientific">Brachypodium distachyon</name>
    <name type="common">Purple false brome</name>
    <name type="synonym">Trachynia distachya</name>
    <dbReference type="NCBI Taxonomy" id="15368"/>
    <lineage>
        <taxon>Eukaryota</taxon>
        <taxon>Viridiplantae</taxon>
        <taxon>Streptophyta</taxon>
        <taxon>Embryophyta</taxon>
        <taxon>Tracheophyta</taxon>
        <taxon>Spermatophyta</taxon>
        <taxon>Magnoliopsida</taxon>
        <taxon>Liliopsida</taxon>
        <taxon>Poales</taxon>
        <taxon>Poaceae</taxon>
        <taxon>BOP clade</taxon>
        <taxon>Pooideae</taxon>
        <taxon>Stipodae</taxon>
        <taxon>Brachypodieae</taxon>
        <taxon>Brachypodium</taxon>
    </lineage>
</organism>
<name>A0A0Q3G5S4_BRADI</name>
<proteinExistence type="predicted"/>
<dbReference type="EMBL" id="CM000881">
    <property type="protein sequence ID" value="KQK06703.1"/>
    <property type="molecule type" value="Genomic_DNA"/>
</dbReference>
<dbReference type="InParanoid" id="A0A0Q3G5S4"/>
<accession>A0A0Q3G5S4</accession>
<evidence type="ECO:0000313" key="1">
    <source>
        <dbReference type="EMBL" id="KQK06703.1"/>
    </source>
</evidence>
<reference evidence="1" key="2">
    <citation type="submission" date="2017-06" db="EMBL/GenBank/DDBJ databases">
        <title>WGS assembly of Brachypodium distachyon.</title>
        <authorList>
            <consortium name="The International Brachypodium Initiative"/>
            <person name="Lucas S."/>
            <person name="Harmon-Smith M."/>
            <person name="Lail K."/>
            <person name="Tice H."/>
            <person name="Grimwood J."/>
            <person name="Bruce D."/>
            <person name="Barry K."/>
            <person name="Shu S."/>
            <person name="Lindquist E."/>
            <person name="Wang M."/>
            <person name="Pitluck S."/>
            <person name="Vogel J.P."/>
            <person name="Garvin D.F."/>
            <person name="Mockler T.C."/>
            <person name="Schmutz J."/>
            <person name="Rokhsar D."/>
            <person name="Bevan M.W."/>
        </authorList>
    </citation>
    <scope>NUCLEOTIDE SEQUENCE</scope>
    <source>
        <strain evidence="1">Bd21</strain>
    </source>
</reference>
<dbReference type="Proteomes" id="UP000008810">
    <property type="component" value="Chromosome 2"/>
</dbReference>
<dbReference type="EnsemblPlants" id="KQK06703">
    <property type="protein sequence ID" value="KQK06703"/>
    <property type="gene ID" value="BRADI_2g27912v3"/>
</dbReference>
<sequence length="129" mass="15900">MLLKRQFFLPNYTCVLCNQSHMETRDHLFFHFQFSCSCWRYICPDFTPRDNVHENLCSIKQELNAPSHMEISTLVTWSIWKARNDFIFNGITPSFYRCRRTFKEDLNLVFHRAKRKKYKRLHAWIERFR</sequence>